<proteinExistence type="predicted"/>
<keyword evidence="2" id="KW-0812">Transmembrane</keyword>
<dbReference type="Pfam" id="PF04186">
    <property type="entry name" value="FxsA"/>
    <property type="match status" value="1"/>
</dbReference>
<dbReference type="PANTHER" id="PTHR35335">
    <property type="entry name" value="UPF0716 PROTEIN FXSA"/>
    <property type="match status" value="1"/>
</dbReference>
<dbReference type="NCBIfam" id="NF008528">
    <property type="entry name" value="PRK11463.1-2"/>
    <property type="match status" value="1"/>
</dbReference>
<protein>
    <submittedName>
        <fullName evidence="3">UPF0716 protein FxsA</fullName>
    </submittedName>
</protein>
<keyword evidence="2" id="KW-1133">Transmembrane helix</keyword>
<name>A0A3D9HPH1_9PROT</name>
<dbReference type="InterPro" id="IPR007313">
    <property type="entry name" value="FxsA"/>
</dbReference>
<dbReference type="AlphaFoldDB" id="A0A3D9HPH1"/>
<reference evidence="3 4" key="1">
    <citation type="submission" date="2018-07" db="EMBL/GenBank/DDBJ databases">
        <title>Genomic Encyclopedia of Type Strains, Phase III (KMG-III): the genomes of soil and plant-associated and newly described type strains.</title>
        <authorList>
            <person name="Whitman W."/>
        </authorList>
    </citation>
    <scope>NUCLEOTIDE SEQUENCE [LARGE SCALE GENOMIC DNA]</scope>
    <source>
        <strain evidence="3 4">CECT 8488</strain>
    </source>
</reference>
<dbReference type="PANTHER" id="PTHR35335:SF1">
    <property type="entry name" value="UPF0716 PROTEIN FXSA"/>
    <property type="match status" value="1"/>
</dbReference>
<dbReference type="RefSeq" id="WP_115936506.1">
    <property type="nucleotide sequence ID" value="NZ_QRDW01000003.1"/>
</dbReference>
<dbReference type="EMBL" id="QRDW01000003">
    <property type="protein sequence ID" value="RED51372.1"/>
    <property type="molecule type" value="Genomic_DNA"/>
</dbReference>
<feature type="transmembrane region" description="Helical" evidence="2">
    <location>
        <begin position="67"/>
        <end position="89"/>
    </location>
</feature>
<dbReference type="Proteomes" id="UP000256845">
    <property type="component" value="Unassembled WGS sequence"/>
</dbReference>
<keyword evidence="2" id="KW-0472">Membrane</keyword>
<organism evidence="3 4">
    <name type="scientific">Aestuariispira insulae</name>
    <dbReference type="NCBI Taxonomy" id="1461337"/>
    <lineage>
        <taxon>Bacteria</taxon>
        <taxon>Pseudomonadati</taxon>
        <taxon>Pseudomonadota</taxon>
        <taxon>Alphaproteobacteria</taxon>
        <taxon>Rhodospirillales</taxon>
        <taxon>Kiloniellaceae</taxon>
        <taxon>Aestuariispira</taxon>
    </lineage>
</organism>
<feature type="region of interest" description="Disordered" evidence="1">
    <location>
        <begin position="131"/>
        <end position="179"/>
    </location>
</feature>
<dbReference type="GO" id="GO:0016020">
    <property type="term" value="C:membrane"/>
    <property type="evidence" value="ECO:0007669"/>
    <property type="project" value="InterPro"/>
</dbReference>
<evidence type="ECO:0000256" key="2">
    <source>
        <dbReference type="SAM" id="Phobius"/>
    </source>
</evidence>
<evidence type="ECO:0000313" key="4">
    <source>
        <dbReference type="Proteomes" id="UP000256845"/>
    </source>
</evidence>
<evidence type="ECO:0000256" key="1">
    <source>
        <dbReference type="SAM" id="MobiDB-lite"/>
    </source>
</evidence>
<keyword evidence="4" id="KW-1185">Reference proteome</keyword>
<feature type="transmembrane region" description="Helical" evidence="2">
    <location>
        <begin position="28"/>
        <end position="46"/>
    </location>
</feature>
<gene>
    <name evidence="3" type="ORF">DFP90_103172</name>
</gene>
<feature type="compositionally biased region" description="Basic and acidic residues" evidence="1">
    <location>
        <begin position="155"/>
        <end position="179"/>
    </location>
</feature>
<sequence>MPLLILFILVPIIEITLFIQIGEQIGLGWTIATVIITAFIGTHLVRSQGLRALASAQSSLDQQKLPLEEIFTGLCLLVAGALLLTPGFLTDAIGFTLLAPPFRKVAGRKVMDYLKARGNVHFQTGPRGGFDFSGAQGQQYHRGPGGSGDIIEGEFEVKNDAHNSDRPAHDENDRLPPRS</sequence>
<dbReference type="OrthoDB" id="9792788at2"/>
<comment type="caution">
    <text evidence="3">The sequence shown here is derived from an EMBL/GenBank/DDBJ whole genome shotgun (WGS) entry which is preliminary data.</text>
</comment>
<evidence type="ECO:0000313" key="3">
    <source>
        <dbReference type="EMBL" id="RED51372.1"/>
    </source>
</evidence>
<accession>A0A3D9HPH1</accession>